<dbReference type="AlphaFoldDB" id="A0A7R9G1M7"/>
<dbReference type="EMBL" id="OC002732">
    <property type="protein sequence ID" value="CAD7262291.1"/>
    <property type="molecule type" value="Genomic_DNA"/>
</dbReference>
<organism evidence="2">
    <name type="scientific">Timema shepardi</name>
    <name type="common">Walking stick</name>
    <dbReference type="NCBI Taxonomy" id="629360"/>
    <lineage>
        <taxon>Eukaryota</taxon>
        <taxon>Metazoa</taxon>
        <taxon>Ecdysozoa</taxon>
        <taxon>Arthropoda</taxon>
        <taxon>Hexapoda</taxon>
        <taxon>Insecta</taxon>
        <taxon>Pterygota</taxon>
        <taxon>Neoptera</taxon>
        <taxon>Polyneoptera</taxon>
        <taxon>Phasmatodea</taxon>
        <taxon>Timematodea</taxon>
        <taxon>Timematoidea</taxon>
        <taxon>Timematidae</taxon>
        <taxon>Timema</taxon>
    </lineage>
</organism>
<feature type="region of interest" description="Disordered" evidence="1">
    <location>
        <begin position="336"/>
        <end position="356"/>
    </location>
</feature>
<protein>
    <submittedName>
        <fullName evidence="2">Uncharacterized protein</fullName>
    </submittedName>
</protein>
<evidence type="ECO:0000313" key="2">
    <source>
        <dbReference type="EMBL" id="CAD7262291.1"/>
    </source>
</evidence>
<sequence length="391" mass="42756">MAVHRGCANLCEADALFECESCTLTSYEDAAVGDQAGTSKNKIHGSAKRGKKKRGVSWKNGISTKIKKKEYQQGNNRIEEPAALMVQEESSRSHSDDDDDDEDVIEIVLCGSHSFLRSSDRVKSRPHLTYYSHLSCVHICDMGACEIMPVIQNVHSLASGASPWNTQPTSPAPQQQLWNSDFSEARPWVGPSAYKQPPVETTKLQQNVDPSGSLKTSIDLLFHMGDTSSPLQRISLKPGTNMVDIMRGLRCCVVDGNGVIIQSDALLTPQEVMSSDSTNTTAFSQLSSGCNNDDSSFVVLKQPTMAQSETTSTQDNQQWVNSSLVTLAPSHPGLPNYSDQSLHFHSTAKKGPTSPSPHHAIYHIRIGTASRTFNAMSWRALPYQVVNTSNM</sequence>
<accession>A0A7R9G1M7</accession>
<reference evidence="2" key="1">
    <citation type="submission" date="2020-11" db="EMBL/GenBank/DDBJ databases">
        <authorList>
            <person name="Tran Van P."/>
        </authorList>
    </citation>
    <scope>NUCLEOTIDE SEQUENCE</scope>
</reference>
<proteinExistence type="predicted"/>
<evidence type="ECO:0000256" key="1">
    <source>
        <dbReference type="SAM" id="MobiDB-lite"/>
    </source>
</evidence>
<gene>
    <name evidence="2" type="ORF">TSIB3V08_LOCUS6407</name>
</gene>
<name>A0A7R9G1M7_TIMSH</name>